<sequence>VDLVFRYEDNILTVETIGDAVAAVQEIVAGYVPTTGSHVDDFIADRRTAASRE</sequence>
<name>A0A3B0SN77_9ZZZZ</name>
<organism evidence="1">
    <name type="scientific">hydrothermal vent metagenome</name>
    <dbReference type="NCBI Taxonomy" id="652676"/>
    <lineage>
        <taxon>unclassified sequences</taxon>
        <taxon>metagenomes</taxon>
        <taxon>ecological metagenomes</taxon>
    </lineage>
</organism>
<protein>
    <submittedName>
        <fullName evidence="1">Uncharacterized protein</fullName>
    </submittedName>
</protein>
<reference evidence="1" key="1">
    <citation type="submission" date="2018-06" db="EMBL/GenBank/DDBJ databases">
        <authorList>
            <person name="Zhirakovskaya E."/>
        </authorList>
    </citation>
    <scope>NUCLEOTIDE SEQUENCE</scope>
</reference>
<evidence type="ECO:0000313" key="1">
    <source>
        <dbReference type="EMBL" id="VAW02437.1"/>
    </source>
</evidence>
<gene>
    <name evidence="1" type="ORF">MNBD_ACTINO02-1036</name>
</gene>
<accession>A0A3B0SN77</accession>
<dbReference type="EMBL" id="UOEK01000233">
    <property type="protein sequence ID" value="VAW02437.1"/>
    <property type="molecule type" value="Genomic_DNA"/>
</dbReference>
<dbReference type="AlphaFoldDB" id="A0A3B0SN77"/>
<feature type="non-terminal residue" evidence="1">
    <location>
        <position position="1"/>
    </location>
</feature>
<proteinExistence type="predicted"/>